<keyword evidence="5" id="KW-0378">Hydrolase</keyword>
<evidence type="ECO:0000256" key="6">
    <source>
        <dbReference type="ARBA" id="ARBA00023001"/>
    </source>
</evidence>
<feature type="compositionally biased region" description="Pro residues" evidence="10">
    <location>
        <begin position="343"/>
        <end position="352"/>
    </location>
</feature>
<dbReference type="AlphaFoldDB" id="A0A7S0FIM8"/>
<name>A0A7S0FIM8_9DINO</name>
<dbReference type="PANTHER" id="PTHR33753">
    <property type="entry name" value="1,4-BETA-D-GLUCAN CELLOBIOHYDROLASE B"/>
    <property type="match status" value="1"/>
</dbReference>
<evidence type="ECO:0000256" key="5">
    <source>
        <dbReference type="ARBA" id="ARBA00022801"/>
    </source>
</evidence>
<dbReference type="EMBL" id="HBEG01026376">
    <property type="protein sequence ID" value="CAD8362719.1"/>
    <property type="molecule type" value="Transcribed_RNA"/>
</dbReference>
<gene>
    <name evidence="12" type="ORF">PBAH0796_LOCUS16026</name>
</gene>
<dbReference type="Pfam" id="PF00840">
    <property type="entry name" value="Glyco_hydro_7"/>
    <property type="match status" value="1"/>
</dbReference>
<dbReference type="InterPro" id="IPR013320">
    <property type="entry name" value="ConA-like_dom_sf"/>
</dbReference>
<dbReference type="Gene3D" id="2.70.100.10">
    <property type="entry name" value="Glycoside hydrolase, family 7, domain"/>
    <property type="match status" value="1"/>
</dbReference>
<dbReference type="InterPro" id="IPR001722">
    <property type="entry name" value="Glyco_hydro_7"/>
</dbReference>
<evidence type="ECO:0000256" key="3">
    <source>
        <dbReference type="ARBA" id="ARBA00012561"/>
    </source>
</evidence>
<evidence type="ECO:0000256" key="11">
    <source>
        <dbReference type="SAM" id="SignalP"/>
    </source>
</evidence>
<evidence type="ECO:0000256" key="10">
    <source>
        <dbReference type="SAM" id="MobiDB-lite"/>
    </source>
</evidence>
<sequence length="579" mass="62785">MRAHVVERAARSLAMRFVLLSSCLTCCSTLEGHRYSFGEFEKAGWVNDMPGTDHGVSWTKNNSFGIKGKQRMYLLQNWMVPDWWKSEYVLFNLLGKTISFTVDLSKMPCGVVSCLYFVENWKPGPGSNYCDIQKDFGGCFELDLMEANSVAYEASLHTQSGRESDGSCNENGCSTNFGRYPFTRTGRKTKDLYGPGGHIDTTRPFRVIASITMDGYMTITLTQEGRELEVYSRNLASNGPGVSGKNAWNYDAYPEPTGVPESAASKTVEMLKNGVRLVASVWASDDTKWLDESGCGDKPHGDLNSAVVIFSDFSVKPTPTPPPTTPFMASQNGLWRLTTTLPGPQPTPPPFLPSQTTQTTLPKPTSSTSTLTTATTTSSATSSTDSTQTSTPRQTATSTNFSPQPTPSPTDLEFGDTLLGSLTDPPQEDSFHSPLARQQECTVGDKDPFSSGKKVECCEGLKKCLGNWDGARWFFKCMSEAACDALGSRSKALESKEELAAGSAGALAEGTRGAPKLEGACLLVGSTCLLALLGAALVVSRMTTAVQRARPRELHMYGTETCQRRREQSEHLMAPATSA</sequence>
<feature type="signal peptide" evidence="11">
    <location>
        <begin position="1"/>
        <end position="29"/>
    </location>
</feature>
<keyword evidence="4 11" id="KW-0732">Signal</keyword>
<dbReference type="GO" id="GO:0030245">
    <property type="term" value="P:cellulose catabolic process"/>
    <property type="evidence" value="ECO:0007669"/>
    <property type="project" value="UniProtKB-KW"/>
</dbReference>
<keyword evidence="8" id="KW-0326">Glycosidase</keyword>
<evidence type="ECO:0000256" key="1">
    <source>
        <dbReference type="ARBA" id="ARBA00001641"/>
    </source>
</evidence>
<feature type="compositionally biased region" description="Low complexity" evidence="10">
    <location>
        <begin position="353"/>
        <end position="395"/>
    </location>
</feature>
<organism evidence="12">
    <name type="scientific">Pyrodinium bahamense</name>
    <dbReference type="NCBI Taxonomy" id="73915"/>
    <lineage>
        <taxon>Eukaryota</taxon>
        <taxon>Sar</taxon>
        <taxon>Alveolata</taxon>
        <taxon>Dinophyceae</taxon>
        <taxon>Gonyaulacales</taxon>
        <taxon>Pyrocystaceae</taxon>
        <taxon>Pyrodinium</taxon>
    </lineage>
</organism>
<evidence type="ECO:0000256" key="4">
    <source>
        <dbReference type="ARBA" id="ARBA00022729"/>
    </source>
</evidence>
<evidence type="ECO:0000256" key="7">
    <source>
        <dbReference type="ARBA" id="ARBA00023277"/>
    </source>
</evidence>
<dbReference type="EC" id="3.2.1.91" evidence="3"/>
<proteinExistence type="inferred from homology"/>
<dbReference type="SUPFAM" id="SSF49899">
    <property type="entry name" value="Concanavalin A-like lectins/glucanases"/>
    <property type="match status" value="1"/>
</dbReference>
<evidence type="ECO:0000256" key="8">
    <source>
        <dbReference type="ARBA" id="ARBA00023295"/>
    </source>
</evidence>
<keyword evidence="7" id="KW-0119">Carbohydrate metabolism</keyword>
<dbReference type="GO" id="GO:0016162">
    <property type="term" value="F:cellulose 1,4-beta-cellobiosidase activity"/>
    <property type="evidence" value="ECO:0007669"/>
    <property type="project" value="UniProtKB-EC"/>
</dbReference>
<reference evidence="12" key="1">
    <citation type="submission" date="2021-01" db="EMBL/GenBank/DDBJ databases">
        <authorList>
            <person name="Corre E."/>
            <person name="Pelletier E."/>
            <person name="Niang G."/>
            <person name="Scheremetjew M."/>
            <person name="Finn R."/>
            <person name="Kale V."/>
            <person name="Holt S."/>
            <person name="Cochrane G."/>
            <person name="Meng A."/>
            <person name="Brown T."/>
            <person name="Cohen L."/>
        </authorList>
    </citation>
    <scope>NUCLEOTIDE SEQUENCE</scope>
    <source>
        <strain evidence="12">Pbaha01</strain>
    </source>
</reference>
<feature type="chain" id="PRO_5030794053" description="cellulose 1,4-beta-cellobiosidase (non-reducing end)" evidence="11">
    <location>
        <begin position="30"/>
        <end position="579"/>
    </location>
</feature>
<keyword evidence="9" id="KW-0624">Polysaccharide degradation</keyword>
<accession>A0A7S0FIM8</accession>
<evidence type="ECO:0000313" key="12">
    <source>
        <dbReference type="EMBL" id="CAD8362719.1"/>
    </source>
</evidence>
<feature type="region of interest" description="Disordered" evidence="10">
    <location>
        <begin position="337"/>
        <end position="451"/>
    </location>
</feature>
<comment type="similarity">
    <text evidence="2">Belongs to the glycosyl hydrolase 7 (cellulase C) family.</text>
</comment>
<keyword evidence="6" id="KW-0136">Cellulose degradation</keyword>
<evidence type="ECO:0000256" key="2">
    <source>
        <dbReference type="ARBA" id="ARBA00006044"/>
    </source>
</evidence>
<dbReference type="PANTHER" id="PTHR33753:SF2">
    <property type="entry name" value="GLYCOSIDE HYDROLASE FAMILY 7 PROTEIN"/>
    <property type="match status" value="1"/>
</dbReference>
<protein>
    <recommendedName>
        <fullName evidence="3">cellulose 1,4-beta-cellobiosidase (non-reducing end)</fullName>
        <ecNumber evidence="3">3.2.1.91</ecNumber>
    </recommendedName>
</protein>
<dbReference type="InterPro" id="IPR037019">
    <property type="entry name" value="Glyco_hydro_7_sf"/>
</dbReference>
<evidence type="ECO:0000256" key="9">
    <source>
        <dbReference type="ARBA" id="ARBA00023326"/>
    </source>
</evidence>
<comment type="catalytic activity">
    <reaction evidence="1">
        <text>Hydrolysis of (1-&gt;4)-beta-D-glucosidic linkages in cellulose and cellotetraose, releasing cellobiose from the non-reducing ends of the chains.</text>
        <dbReference type="EC" id="3.2.1.91"/>
    </reaction>
</comment>